<sequence>MPVITSDRVLENVEHILSSGSGVLDFAVSGEDEYYTWWGTEKSNWEISGVGHIENAEEDRMAIYPIGDAFYCEISADGEEFNTGPVKCVSEESKESASV</sequence>
<proteinExistence type="predicted"/>
<dbReference type="EMBL" id="AOME01000026">
    <property type="protein sequence ID" value="EMA54693.1"/>
    <property type="molecule type" value="Genomic_DNA"/>
</dbReference>
<dbReference type="STRING" id="1227456.C450_05345"/>
<protein>
    <submittedName>
        <fullName evidence="1">Uncharacterized protein</fullName>
    </submittedName>
</protein>
<accession>M0NAU6</accession>
<keyword evidence="2" id="KW-1185">Reference proteome</keyword>
<dbReference type="OrthoDB" id="189801at2157"/>
<evidence type="ECO:0000313" key="2">
    <source>
        <dbReference type="Proteomes" id="UP000011625"/>
    </source>
</evidence>
<organism evidence="1 2">
    <name type="scientific">Halococcus salifodinae DSM 8989</name>
    <dbReference type="NCBI Taxonomy" id="1227456"/>
    <lineage>
        <taxon>Archaea</taxon>
        <taxon>Methanobacteriati</taxon>
        <taxon>Methanobacteriota</taxon>
        <taxon>Stenosarchaea group</taxon>
        <taxon>Halobacteria</taxon>
        <taxon>Halobacteriales</taxon>
        <taxon>Halococcaceae</taxon>
        <taxon>Halococcus</taxon>
    </lineage>
</organism>
<dbReference type="RefSeq" id="WP_005040974.1">
    <property type="nucleotide sequence ID" value="NZ_AOME01000026.1"/>
</dbReference>
<gene>
    <name evidence="1" type="ORF">C450_05345</name>
</gene>
<dbReference type="AlphaFoldDB" id="M0NAU6"/>
<name>M0NAU6_9EURY</name>
<dbReference type="Proteomes" id="UP000011625">
    <property type="component" value="Unassembled WGS sequence"/>
</dbReference>
<evidence type="ECO:0000313" key="1">
    <source>
        <dbReference type="EMBL" id="EMA54693.1"/>
    </source>
</evidence>
<comment type="caution">
    <text evidence="1">The sequence shown here is derived from an EMBL/GenBank/DDBJ whole genome shotgun (WGS) entry which is preliminary data.</text>
</comment>
<reference evidence="1 2" key="1">
    <citation type="journal article" date="2014" name="PLoS Genet.">
        <title>Phylogenetically driven sequencing of extremely halophilic archaea reveals strategies for static and dynamic osmo-response.</title>
        <authorList>
            <person name="Becker E.A."/>
            <person name="Seitzer P.M."/>
            <person name="Tritt A."/>
            <person name="Larsen D."/>
            <person name="Krusor M."/>
            <person name="Yao A.I."/>
            <person name="Wu D."/>
            <person name="Madern D."/>
            <person name="Eisen J.A."/>
            <person name="Darling A.E."/>
            <person name="Facciotti M.T."/>
        </authorList>
    </citation>
    <scope>NUCLEOTIDE SEQUENCE [LARGE SCALE GENOMIC DNA]</scope>
    <source>
        <strain evidence="1 2">DSM 8989</strain>
    </source>
</reference>